<comment type="caution">
    <text evidence="31">The sequence shown here is derived from an EMBL/GenBank/DDBJ whole genome shotgun (WGS) entry which is preliminary data.</text>
</comment>
<evidence type="ECO:0000256" key="1">
    <source>
        <dbReference type="ARBA" id="ARBA00001913"/>
    </source>
</evidence>
<evidence type="ECO:0000256" key="5">
    <source>
        <dbReference type="ARBA" id="ARBA00022475"/>
    </source>
</evidence>
<keyword evidence="17" id="KW-0325">Glycoprotein</keyword>
<comment type="catalytic activity">
    <reaction evidence="22">
        <text>diphosphate + H2O = 2 phosphate + H(+)</text>
        <dbReference type="Rhea" id="RHEA:24576"/>
        <dbReference type="ChEBI" id="CHEBI:15377"/>
        <dbReference type="ChEBI" id="CHEBI:15378"/>
        <dbReference type="ChEBI" id="CHEBI:33019"/>
        <dbReference type="ChEBI" id="CHEBI:43474"/>
    </reaction>
    <physiologicalReaction direction="left-to-right" evidence="22">
        <dbReference type="Rhea" id="RHEA:24577"/>
    </physiologicalReaction>
</comment>
<comment type="cofactor">
    <cofactor evidence="28">
        <name>Zn(2+)</name>
        <dbReference type="ChEBI" id="CHEBI:29105"/>
    </cofactor>
    <text evidence="28">Binds 2 Zn(2+) ions.</text>
</comment>
<dbReference type="GO" id="GO:0031214">
    <property type="term" value="P:biomineral tissue development"/>
    <property type="evidence" value="ECO:0007669"/>
    <property type="project" value="UniProtKB-KW"/>
</dbReference>
<evidence type="ECO:0000256" key="26">
    <source>
        <dbReference type="ARBA" id="ARBA00049526"/>
    </source>
</evidence>
<feature type="binding site" evidence="28">
    <location>
        <position position="318"/>
    </location>
    <ligand>
        <name>Zn(2+)</name>
        <dbReference type="ChEBI" id="CHEBI:29105"/>
        <label>2</label>
    </ligand>
</feature>
<proteinExistence type="inferred from homology"/>
<feature type="binding site" evidence="28">
    <location>
        <position position="271"/>
    </location>
    <ligand>
        <name>Mg(2+)</name>
        <dbReference type="ChEBI" id="CHEBI:18420"/>
    </ligand>
</feature>
<evidence type="ECO:0000256" key="24">
    <source>
        <dbReference type="ARBA" id="ARBA00048929"/>
    </source>
</evidence>
<evidence type="ECO:0000256" key="10">
    <source>
        <dbReference type="ARBA" id="ARBA00022729"/>
    </source>
</evidence>
<evidence type="ECO:0000256" key="6">
    <source>
        <dbReference type="ARBA" id="ARBA00022553"/>
    </source>
</evidence>
<name>A0AA88YQ04_PINIB</name>
<feature type="binding site" evidence="28">
    <location>
        <position position="395"/>
    </location>
    <ligand>
        <name>Zn(2+)</name>
        <dbReference type="ChEBI" id="CHEBI:29105"/>
        <label>2</label>
    </ligand>
</feature>
<comment type="catalytic activity">
    <reaction evidence="19">
        <text>a phosphate monoester + H2O = an alcohol + phosphate</text>
        <dbReference type="Rhea" id="RHEA:15017"/>
        <dbReference type="ChEBI" id="CHEBI:15377"/>
        <dbReference type="ChEBI" id="CHEBI:30879"/>
        <dbReference type="ChEBI" id="CHEBI:43474"/>
        <dbReference type="ChEBI" id="CHEBI:67140"/>
        <dbReference type="EC" id="3.1.3.1"/>
    </reaction>
    <physiologicalReaction direction="left-to-right" evidence="19">
        <dbReference type="Rhea" id="RHEA:15018"/>
    </physiologicalReaction>
</comment>
<dbReference type="EMBL" id="VSWD01000004">
    <property type="protein sequence ID" value="KAK3105199.1"/>
    <property type="molecule type" value="Genomic_DNA"/>
</dbReference>
<feature type="binding site" evidence="28">
    <location>
        <position position="112"/>
    </location>
    <ligand>
        <name>Mg(2+)</name>
        <dbReference type="ChEBI" id="CHEBI:18420"/>
    </ligand>
</feature>
<dbReference type="PANTHER" id="PTHR11596">
    <property type="entry name" value="ALKALINE PHOSPHATASE"/>
    <property type="match status" value="1"/>
</dbReference>
<comment type="cofactor">
    <cofactor evidence="1">
        <name>Ca(2+)</name>
        <dbReference type="ChEBI" id="CHEBI:29108"/>
    </cofactor>
</comment>
<evidence type="ECO:0000256" key="30">
    <source>
        <dbReference type="RuleBase" id="RU003947"/>
    </source>
</evidence>
<feature type="active site" description="Phosphoserine intermediate" evidence="27">
    <location>
        <position position="49"/>
    </location>
</feature>
<evidence type="ECO:0000256" key="19">
    <source>
        <dbReference type="ARBA" id="ARBA00036105"/>
    </source>
</evidence>
<feature type="binding site" evidence="28">
    <location>
        <position position="276"/>
    </location>
    <ligand>
        <name>Zn(2+)</name>
        <dbReference type="ChEBI" id="CHEBI:29105"/>
        <label>2</label>
    </ligand>
</feature>
<evidence type="ECO:0000256" key="12">
    <source>
        <dbReference type="ARBA" id="ARBA00022833"/>
    </source>
</evidence>
<dbReference type="GO" id="GO:0098552">
    <property type="term" value="C:side of membrane"/>
    <property type="evidence" value="ECO:0007669"/>
    <property type="project" value="UniProtKB-KW"/>
</dbReference>
<keyword evidence="7" id="KW-0091">Biomineralization</keyword>
<dbReference type="PANTHER" id="PTHR11596:SF74">
    <property type="entry name" value="ALKALINE PHOSPHATASE, TISSUE-NONSPECIFIC ISOZYME"/>
    <property type="match status" value="1"/>
</dbReference>
<gene>
    <name evidence="31" type="ORF">FSP39_019599</name>
</gene>
<organism evidence="31 32">
    <name type="scientific">Pinctada imbricata</name>
    <name type="common">Atlantic pearl-oyster</name>
    <name type="synonym">Pinctada martensii</name>
    <dbReference type="NCBI Taxonomy" id="66713"/>
    <lineage>
        <taxon>Eukaryota</taxon>
        <taxon>Metazoa</taxon>
        <taxon>Spiralia</taxon>
        <taxon>Lophotrochozoa</taxon>
        <taxon>Mollusca</taxon>
        <taxon>Bivalvia</taxon>
        <taxon>Autobranchia</taxon>
        <taxon>Pteriomorphia</taxon>
        <taxon>Pterioida</taxon>
        <taxon>Pterioidea</taxon>
        <taxon>Pteriidae</taxon>
        <taxon>Pinctada</taxon>
    </lineage>
</organism>
<dbReference type="PRINTS" id="PR00113">
    <property type="entry name" value="ALKPHPHTASE"/>
</dbReference>
<evidence type="ECO:0000256" key="9">
    <source>
        <dbReference type="ARBA" id="ARBA00022723"/>
    </source>
</evidence>
<comment type="subcellular location">
    <subcellularLocation>
        <location evidence="2">Cell membrane</location>
        <topology evidence="2">Lipid-anchor</topology>
        <topology evidence="2">GPI-anchor</topology>
    </subcellularLocation>
    <subcellularLocation>
        <location evidence="21">Extracellular vesicle membrane</location>
        <topology evidence="21">Lipid-anchor</topology>
        <topology evidence="21">GPI-anchor</topology>
    </subcellularLocation>
</comment>
<dbReference type="FunFam" id="3.40.720.10:FF:000008">
    <property type="entry name" value="Alkaline phosphatase"/>
    <property type="match status" value="1"/>
</dbReference>
<evidence type="ECO:0000256" key="25">
    <source>
        <dbReference type="ARBA" id="ARBA00049444"/>
    </source>
</evidence>
<sequence>MGLSTVTASRILKGQLNGKPGEEGLLEFEKFPNIGLVKVYSNDQQVPDSAATATAMMCGVKTNSMTLGVDDTVKFRNCSSQQGKELDCMPNWAQNEGKSIGVVTTARITHATPAAAYAKSASREWEGDSLMRGVAGGCKDIAHQLVFNNSNIQVLFGGGREFFYPESLVDPVYGTSYKSLQRKDGLNLVNVWGHDKVRRGYKARYAWNSRQFHSINPRTTHFALGLFHPSHMSYELDRKKGPGGEPSLSEMTSKAIKILQRNPRGFFLLVESGRIDHAHHNNTAKRALYETLMFEEAIKAAMTLTNESDTLMVVTADHSHVFNIAGYPKRGSSILGVINPENPDELPPDKKPWTTLVYGNGPGYDWGFRINPLFIDTTNKNYRQVSAVPLSSETHSGEDVIVYARGPMSHLFHGVHEQHYIAHVMAYASCVGRYKDKCQR</sequence>
<keyword evidence="10" id="KW-0732">Signal</keyword>
<evidence type="ECO:0000256" key="13">
    <source>
        <dbReference type="ARBA" id="ARBA00022837"/>
    </source>
</evidence>
<keyword evidence="14 28" id="KW-0460">Magnesium</keyword>
<evidence type="ECO:0000256" key="4">
    <source>
        <dbReference type="ARBA" id="ARBA00011738"/>
    </source>
</evidence>
<keyword evidence="18" id="KW-0449">Lipoprotein</keyword>
<keyword evidence="15" id="KW-0472">Membrane</keyword>
<evidence type="ECO:0000256" key="3">
    <source>
        <dbReference type="ARBA" id="ARBA00005984"/>
    </source>
</evidence>
<evidence type="ECO:0000256" key="22">
    <source>
        <dbReference type="ARBA" id="ARBA00048097"/>
    </source>
</evidence>
<keyword evidence="8" id="KW-0336">GPI-anchor</keyword>
<keyword evidence="16" id="KW-1015">Disulfide bond</keyword>
<evidence type="ECO:0000313" key="31">
    <source>
        <dbReference type="EMBL" id="KAK3105199.1"/>
    </source>
</evidence>
<evidence type="ECO:0000256" key="11">
    <source>
        <dbReference type="ARBA" id="ARBA00022801"/>
    </source>
</evidence>
<dbReference type="Pfam" id="PF00245">
    <property type="entry name" value="Alk_phosphatase"/>
    <property type="match status" value="1"/>
</dbReference>
<comment type="similarity">
    <text evidence="3 29">Belongs to the alkaline phosphatase family.</text>
</comment>
<keyword evidence="5" id="KW-1003">Cell membrane</keyword>
<evidence type="ECO:0000256" key="2">
    <source>
        <dbReference type="ARBA" id="ARBA00004609"/>
    </source>
</evidence>
<keyword evidence="13" id="KW-0106">Calcium</keyword>
<evidence type="ECO:0000256" key="17">
    <source>
        <dbReference type="ARBA" id="ARBA00023180"/>
    </source>
</evidence>
<comment type="catalytic activity">
    <reaction evidence="25">
        <text>pyridoxal 5'-phosphate + H2O = pyridoxal + phosphate</text>
        <dbReference type="Rhea" id="RHEA:20533"/>
        <dbReference type="ChEBI" id="CHEBI:15377"/>
        <dbReference type="ChEBI" id="CHEBI:17310"/>
        <dbReference type="ChEBI" id="CHEBI:43474"/>
        <dbReference type="ChEBI" id="CHEBI:597326"/>
    </reaction>
    <physiologicalReaction direction="left-to-right" evidence="25">
        <dbReference type="Rhea" id="RHEA:20534"/>
    </physiologicalReaction>
</comment>
<evidence type="ECO:0000256" key="7">
    <source>
        <dbReference type="ARBA" id="ARBA00022591"/>
    </source>
</evidence>
<keyword evidence="12 28" id="KW-0862">Zinc</keyword>
<evidence type="ECO:0000256" key="21">
    <source>
        <dbReference type="ARBA" id="ARBA00037828"/>
    </source>
</evidence>
<accession>A0AA88YQ04</accession>
<feature type="binding site" evidence="28">
    <location>
        <position position="317"/>
    </location>
    <ligand>
        <name>Zn(2+)</name>
        <dbReference type="ChEBI" id="CHEBI:29105"/>
        <label>2</label>
    </ligand>
</feature>
<dbReference type="CDD" id="cd16012">
    <property type="entry name" value="ALP"/>
    <property type="match status" value="1"/>
</dbReference>
<keyword evidence="32" id="KW-1185">Reference proteome</keyword>
<dbReference type="InterPro" id="IPR001952">
    <property type="entry name" value="Alkaline_phosphatase"/>
</dbReference>
<dbReference type="SMART" id="SM00098">
    <property type="entry name" value="alkPPc"/>
    <property type="match status" value="1"/>
</dbReference>
<dbReference type="AlphaFoldDB" id="A0AA88YQ04"/>
<evidence type="ECO:0000256" key="14">
    <source>
        <dbReference type="ARBA" id="ARBA00022842"/>
    </source>
</evidence>
<evidence type="ECO:0000256" key="8">
    <source>
        <dbReference type="ARBA" id="ARBA00022622"/>
    </source>
</evidence>
<keyword evidence="6" id="KW-0597">Phosphoprotein</keyword>
<dbReference type="Gene3D" id="3.40.720.10">
    <property type="entry name" value="Alkaline Phosphatase, subunit A"/>
    <property type="match status" value="1"/>
</dbReference>
<dbReference type="GO" id="GO:0004035">
    <property type="term" value="F:alkaline phosphatase activity"/>
    <property type="evidence" value="ECO:0007669"/>
    <property type="project" value="UniProtKB-EC"/>
</dbReference>
<comment type="subunit">
    <text evidence="4">Homodimer.</text>
</comment>
<dbReference type="PROSITE" id="PS00123">
    <property type="entry name" value="ALKALINE_PHOSPHATASE"/>
    <property type="match status" value="1"/>
</dbReference>
<comment type="catalytic activity">
    <reaction evidence="20">
        <text>AMP + H2O = adenosine + phosphate</text>
        <dbReference type="Rhea" id="RHEA:29375"/>
        <dbReference type="ChEBI" id="CHEBI:15377"/>
        <dbReference type="ChEBI" id="CHEBI:16335"/>
        <dbReference type="ChEBI" id="CHEBI:43474"/>
        <dbReference type="ChEBI" id="CHEBI:456215"/>
    </reaction>
    <physiologicalReaction direction="left-to-right" evidence="20">
        <dbReference type="Rhea" id="RHEA:29376"/>
    </physiologicalReaction>
</comment>
<keyword evidence="11 30" id="KW-0378">Hydrolase</keyword>
<evidence type="ECO:0000256" key="20">
    <source>
        <dbReference type="ARBA" id="ARBA00036923"/>
    </source>
</evidence>
<dbReference type="EC" id="3.1.3.1" evidence="30"/>
<evidence type="ECO:0000256" key="23">
    <source>
        <dbReference type="ARBA" id="ARBA00048778"/>
    </source>
</evidence>
<dbReference type="GO" id="GO:0005886">
    <property type="term" value="C:plasma membrane"/>
    <property type="evidence" value="ECO:0007669"/>
    <property type="project" value="UniProtKB-SubCell"/>
</dbReference>
<dbReference type="GO" id="GO:0046872">
    <property type="term" value="F:metal ion binding"/>
    <property type="evidence" value="ECO:0007669"/>
    <property type="project" value="UniProtKB-KW"/>
</dbReference>
<keyword evidence="9 28" id="KW-0479">Metal-binding</keyword>
<dbReference type="SUPFAM" id="SSF53649">
    <property type="entry name" value="Alkaline phosphatase-like"/>
    <property type="match status" value="1"/>
</dbReference>
<protein>
    <recommendedName>
        <fullName evidence="30">Alkaline phosphatase</fullName>
        <ecNumber evidence="30">3.1.3.1</ecNumber>
    </recommendedName>
</protein>
<evidence type="ECO:0000313" key="32">
    <source>
        <dbReference type="Proteomes" id="UP001186944"/>
    </source>
</evidence>
<comment type="catalytic activity">
    <reaction evidence="23">
        <text>ATP + H2O = ADP + phosphate + H(+)</text>
        <dbReference type="Rhea" id="RHEA:13065"/>
        <dbReference type="ChEBI" id="CHEBI:15377"/>
        <dbReference type="ChEBI" id="CHEBI:15378"/>
        <dbReference type="ChEBI" id="CHEBI:30616"/>
        <dbReference type="ChEBI" id="CHEBI:43474"/>
        <dbReference type="ChEBI" id="CHEBI:456216"/>
    </reaction>
    <physiologicalReaction direction="left-to-right" evidence="23">
        <dbReference type="Rhea" id="RHEA:13066"/>
    </physiologicalReaction>
</comment>
<comment type="catalytic activity">
    <reaction evidence="24">
        <text>phosphoethanolamine + H2O = ethanolamine + phosphate</text>
        <dbReference type="Rhea" id="RHEA:16089"/>
        <dbReference type="ChEBI" id="CHEBI:15377"/>
        <dbReference type="ChEBI" id="CHEBI:43474"/>
        <dbReference type="ChEBI" id="CHEBI:57603"/>
        <dbReference type="ChEBI" id="CHEBI:58190"/>
    </reaction>
    <physiologicalReaction direction="left-to-right" evidence="24">
        <dbReference type="Rhea" id="RHEA:16090"/>
    </physiologicalReaction>
</comment>
<dbReference type="InterPro" id="IPR018299">
    <property type="entry name" value="Alkaline_phosphatase_AS"/>
</dbReference>
<evidence type="ECO:0000256" key="18">
    <source>
        <dbReference type="ARBA" id="ARBA00023288"/>
    </source>
</evidence>
<dbReference type="InterPro" id="IPR017850">
    <property type="entry name" value="Alkaline_phosphatase_core_sf"/>
</dbReference>
<reference evidence="31" key="1">
    <citation type="submission" date="2019-08" db="EMBL/GenBank/DDBJ databases">
        <title>The improved chromosome-level genome for the pearl oyster Pinctada fucata martensii using PacBio sequencing and Hi-C.</title>
        <authorList>
            <person name="Zheng Z."/>
        </authorList>
    </citation>
    <scope>NUCLEOTIDE SEQUENCE</scope>
    <source>
        <strain evidence="31">ZZ-2019</strain>
        <tissue evidence="31">Adductor muscle</tissue>
    </source>
</reference>
<evidence type="ECO:0000256" key="29">
    <source>
        <dbReference type="RuleBase" id="RU003946"/>
    </source>
</evidence>
<evidence type="ECO:0000256" key="27">
    <source>
        <dbReference type="PIRSR" id="PIRSR601952-1"/>
    </source>
</evidence>
<comment type="cofactor">
    <cofactor evidence="28">
        <name>Mg(2+)</name>
        <dbReference type="ChEBI" id="CHEBI:18420"/>
    </cofactor>
    <text evidence="28">Binds 1 Mg(2+) ion.</text>
</comment>
<evidence type="ECO:0000256" key="15">
    <source>
        <dbReference type="ARBA" id="ARBA00023136"/>
    </source>
</evidence>
<feature type="binding site" evidence="28">
    <location>
        <position position="280"/>
    </location>
    <ligand>
        <name>Zn(2+)</name>
        <dbReference type="ChEBI" id="CHEBI:29105"/>
        <label>2</label>
    </ligand>
</feature>
<feature type="binding site" evidence="28">
    <location>
        <position position="110"/>
    </location>
    <ligand>
        <name>Mg(2+)</name>
        <dbReference type="ChEBI" id="CHEBI:18420"/>
    </ligand>
</feature>
<comment type="catalytic activity">
    <reaction evidence="26">
        <text>ADP + H2O = AMP + phosphate + H(+)</text>
        <dbReference type="Rhea" id="RHEA:61436"/>
        <dbReference type="ChEBI" id="CHEBI:15377"/>
        <dbReference type="ChEBI" id="CHEBI:15378"/>
        <dbReference type="ChEBI" id="CHEBI:43474"/>
        <dbReference type="ChEBI" id="CHEBI:456215"/>
        <dbReference type="ChEBI" id="CHEBI:456216"/>
    </reaction>
    <physiologicalReaction direction="left-to-right" evidence="26">
        <dbReference type="Rhea" id="RHEA:61437"/>
    </physiologicalReaction>
</comment>
<evidence type="ECO:0000256" key="16">
    <source>
        <dbReference type="ARBA" id="ARBA00023157"/>
    </source>
</evidence>
<dbReference type="Proteomes" id="UP001186944">
    <property type="component" value="Unassembled WGS sequence"/>
</dbReference>
<evidence type="ECO:0000256" key="28">
    <source>
        <dbReference type="PIRSR" id="PIRSR601952-2"/>
    </source>
</evidence>